<dbReference type="EMBL" id="GBXM01021545">
    <property type="protein sequence ID" value="JAH87032.1"/>
    <property type="molecule type" value="Transcribed_RNA"/>
</dbReference>
<organism evidence="1">
    <name type="scientific">Anguilla anguilla</name>
    <name type="common">European freshwater eel</name>
    <name type="synonym">Muraena anguilla</name>
    <dbReference type="NCBI Taxonomy" id="7936"/>
    <lineage>
        <taxon>Eukaryota</taxon>
        <taxon>Metazoa</taxon>
        <taxon>Chordata</taxon>
        <taxon>Craniata</taxon>
        <taxon>Vertebrata</taxon>
        <taxon>Euteleostomi</taxon>
        <taxon>Actinopterygii</taxon>
        <taxon>Neopterygii</taxon>
        <taxon>Teleostei</taxon>
        <taxon>Anguilliformes</taxon>
        <taxon>Anguillidae</taxon>
        <taxon>Anguilla</taxon>
    </lineage>
</organism>
<evidence type="ECO:0000313" key="1">
    <source>
        <dbReference type="EMBL" id="JAH87032.1"/>
    </source>
</evidence>
<sequence>MRLAGGAASCSLTLAPSETDIHPFHYSIFLLFQIPSLELHRIMDVLTLKRFLLPSA</sequence>
<name>A0A0E9W9K4_ANGAN</name>
<reference evidence="1" key="1">
    <citation type="submission" date="2014-11" db="EMBL/GenBank/DDBJ databases">
        <authorList>
            <person name="Amaro Gonzalez C."/>
        </authorList>
    </citation>
    <scope>NUCLEOTIDE SEQUENCE</scope>
</reference>
<dbReference type="AlphaFoldDB" id="A0A0E9W9K4"/>
<proteinExistence type="predicted"/>
<reference evidence="1" key="2">
    <citation type="journal article" date="2015" name="Fish Shellfish Immunol.">
        <title>Early steps in the European eel (Anguilla anguilla)-Vibrio vulnificus interaction in the gills: Role of the RtxA13 toxin.</title>
        <authorList>
            <person name="Callol A."/>
            <person name="Pajuelo D."/>
            <person name="Ebbesson L."/>
            <person name="Teles M."/>
            <person name="MacKenzie S."/>
            <person name="Amaro C."/>
        </authorList>
    </citation>
    <scope>NUCLEOTIDE SEQUENCE</scope>
</reference>
<protein>
    <submittedName>
        <fullName evidence="1">Uncharacterized protein</fullName>
    </submittedName>
</protein>
<accession>A0A0E9W9K4</accession>